<proteinExistence type="inferred from homology"/>
<comment type="similarity">
    <text evidence="2">Belongs to the universal ribosomal protein uL29 family.</text>
</comment>
<dbReference type="STRING" id="7897.ENSLACP00000016782"/>
<keyword evidence="3" id="KW-0689">Ribosomal protein</keyword>
<reference evidence="8" key="1">
    <citation type="submission" date="2011-08" db="EMBL/GenBank/DDBJ databases">
        <title>The draft genome of Latimeria chalumnae.</title>
        <authorList>
            <person name="Di Palma F."/>
            <person name="Alfoldi J."/>
            <person name="Johnson J."/>
            <person name="Berlin A."/>
            <person name="Gnerre S."/>
            <person name="Jaffe D."/>
            <person name="MacCallum I."/>
            <person name="Young S."/>
            <person name="Walker B.J."/>
            <person name="Lander E."/>
            <person name="Lindblad-Toh K."/>
        </authorList>
    </citation>
    <scope>NUCLEOTIDE SEQUENCE [LARGE SCALE GENOMIC DNA]</scope>
    <source>
        <strain evidence="8">Wild caught</strain>
    </source>
</reference>
<reference evidence="7" key="3">
    <citation type="submission" date="2025-09" db="UniProtKB">
        <authorList>
            <consortium name="Ensembl"/>
        </authorList>
    </citation>
    <scope>IDENTIFICATION</scope>
</reference>
<comment type="subcellular location">
    <subcellularLocation>
        <location evidence="1">Mitochondrion</location>
    </subcellularLocation>
</comment>
<dbReference type="GO" id="GO:0032543">
    <property type="term" value="P:mitochondrial translation"/>
    <property type="evidence" value="ECO:0007669"/>
    <property type="project" value="TreeGrafter"/>
</dbReference>
<dbReference type="GeneTree" id="ENSGT00390000002837"/>
<gene>
    <name evidence="7" type="primary">MRPL47</name>
</gene>
<dbReference type="Pfam" id="PF06984">
    <property type="entry name" value="MRP-L47"/>
    <property type="match status" value="1"/>
</dbReference>
<dbReference type="Gene3D" id="6.10.330.20">
    <property type="match status" value="1"/>
</dbReference>
<dbReference type="GO" id="GO:0005762">
    <property type="term" value="C:mitochondrial large ribosomal subunit"/>
    <property type="evidence" value="ECO:0007669"/>
    <property type="project" value="TreeGrafter"/>
</dbReference>
<name>H3B4G1_LATCH</name>
<organism evidence="7 8">
    <name type="scientific">Latimeria chalumnae</name>
    <name type="common">Coelacanth</name>
    <dbReference type="NCBI Taxonomy" id="7897"/>
    <lineage>
        <taxon>Eukaryota</taxon>
        <taxon>Metazoa</taxon>
        <taxon>Chordata</taxon>
        <taxon>Craniata</taxon>
        <taxon>Vertebrata</taxon>
        <taxon>Euteleostomi</taxon>
        <taxon>Coelacanthiformes</taxon>
        <taxon>Coelacanthidae</taxon>
        <taxon>Latimeria</taxon>
    </lineage>
</organism>
<keyword evidence="8" id="KW-1185">Reference proteome</keyword>
<dbReference type="InParanoid" id="H3B4G1"/>
<dbReference type="InterPro" id="IPR038340">
    <property type="entry name" value="MRP-L47_sf"/>
</dbReference>
<evidence type="ECO:0000256" key="1">
    <source>
        <dbReference type="ARBA" id="ARBA00004173"/>
    </source>
</evidence>
<evidence type="ECO:0000313" key="7">
    <source>
        <dbReference type="Ensembl" id="ENSLACP00000016782.1"/>
    </source>
</evidence>
<dbReference type="FunCoup" id="H3B4G1">
    <property type="interactions" value="1739"/>
</dbReference>
<dbReference type="GO" id="GO:0003735">
    <property type="term" value="F:structural constituent of ribosome"/>
    <property type="evidence" value="ECO:0007669"/>
    <property type="project" value="InterPro"/>
</dbReference>
<dbReference type="OMA" id="LTMEHEC"/>
<evidence type="ECO:0000256" key="2">
    <source>
        <dbReference type="ARBA" id="ARBA00009254"/>
    </source>
</evidence>
<evidence type="ECO:0000256" key="3">
    <source>
        <dbReference type="ARBA" id="ARBA00022980"/>
    </source>
</evidence>
<evidence type="ECO:0000256" key="4">
    <source>
        <dbReference type="ARBA" id="ARBA00023128"/>
    </source>
</evidence>
<dbReference type="eggNOG" id="KOG3331">
    <property type="taxonomic scope" value="Eukaryota"/>
</dbReference>
<protein>
    <recommendedName>
        <fullName evidence="6">Large ribosomal subunit protein uL29m</fullName>
    </recommendedName>
</protein>
<dbReference type="InterPro" id="IPR010729">
    <property type="entry name" value="Ribosomal_uL29_mit"/>
</dbReference>
<dbReference type="Ensembl" id="ENSLACT00000016900.1">
    <property type="protein sequence ID" value="ENSLACP00000016782.1"/>
    <property type="gene ID" value="ENSLACG00000014781.1"/>
</dbReference>
<accession>H3B4G1</accession>
<dbReference type="Bgee" id="ENSLACG00000014781">
    <property type="expression patterns" value="Expressed in chordate pharynx and 6 other cell types or tissues"/>
</dbReference>
<dbReference type="PANTHER" id="PTHR21183">
    <property type="entry name" value="RIBOSOMAL PROTEIN L47, MITOCHONDRIAL-RELATED"/>
    <property type="match status" value="1"/>
</dbReference>
<evidence type="ECO:0000256" key="6">
    <source>
        <dbReference type="ARBA" id="ARBA00035289"/>
    </source>
</evidence>
<evidence type="ECO:0000256" key="5">
    <source>
        <dbReference type="ARBA" id="ARBA00023274"/>
    </source>
</evidence>
<dbReference type="Proteomes" id="UP000008672">
    <property type="component" value="Unassembled WGS sequence"/>
</dbReference>
<dbReference type="AlphaFoldDB" id="H3B4G1"/>
<keyword evidence="5" id="KW-0687">Ribonucleoprotein</keyword>
<dbReference type="PANTHER" id="PTHR21183:SF18">
    <property type="entry name" value="LARGE RIBOSOMAL SUBUNIT PROTEIN UL29M"/>
    <property type="match status" value="1"/>
</dbReference>
<keyword evidence="4" id="KW-0496">Mitochondrion</keyword>
<sequence>MAASRLGNVVRLCRQFSDALTFSLAFKTQLSSRVISCRVHQRSVGINAPKTSLAEQCRSFHSTTIQRSLEEFFDDPKNWGETTVKSGAPWTVELLRAKSSEDLHKLWYVLLKEKNMLLTMEQESKRQRVQMPSPERLRKLERSMLRLNKVLEERESALRLLQTGQEKAQPGEWRKNLLGITHWYRYNEYPIPWYLNKRYKRKRFFTPPFVNHFIRLRIEKDLRQRSRKKRRETENRKELLEKFPQVAEKAQKKAKVL</sequence>
<evidence type="ECO:0000313" key="8">
    <source>
        <dbReference type="Proteomes" id="UP000008672"/>
    </source>
</evidence>
<reference evidence="7" key="2">
    <citation type="submission" date="2025-08" db="UniProtKB">
        <authorList>
            <consortium name="Ensembl"/>
        </authorList>
    </citation>
    <scope>IDENTIFICATION</scope>
</reference>
<dbReference type="EMBL" id="AFYH01036972">
    <property type="status" value="NOT_ANNOTATED_CDS"/>
    <property type="molecule type" value="Genomic_DNA"/>
</dbReference>